<organism evidence="18 19">
    <name type="scientific">Candidatus Thermochlorobacter aerophilus</name>
    <dbReference type="NCBI Taxonomy" id="1868324"/>
    <lineage>
        <taxon>Bacteria</taxon>
        <taxon>Pseudomonadati</taxon>
        <taxon>Chlorobiota</taxon>
        <taxon>Chlorobiia</taxon>
        <taxon>Chlorobiales</taxon>
        <taxon>Candidatus Thermochlorobacteriaceae</taxon>
        <taxon>Candidatus Thermochlorobacter</taxon>
    </lineage>
</organism>
<dbReference type="GO" id="GO:0006526">
    <property type="term" value="P:L-arginine biosynthetic process"/>
    <property type="evidence" value="ECO:0007669"/>
    <property type="project" value="UniProtKB-KW"/>
</dbReference>
<dbReference type="InterPro" id="IPR005480">
    <property type="entry name" value="CPSase_lsu_oligo"/>
</dbReference>
<evidence type="ECO:0000313" key="18">
    <source>
        <dbReference type="EMBL" id="RFM22796.1"/>
    </source>
</evidence>
<dbReference type="Pfam" id="PF02142">
    <property type="entry name" value="MGS"/>
    <property type="match status" value="1"/>
</dbReference>
<dbReference type="Gene3D" id="3.30.470.20">
    <property type="entry name" value="ATP-grasp fold, B domain"/>
    <property type="match status" value="1"/>
</dbReference>
<dbReference type="InterPro" id="IPR036914">
    <property type="entry name" value="MGS-like_dom_sf"/>
</dbReference>
<comment type="caution">
    <text evidence="18">The sequence shown here is derived from an EMBL/GenBank/DDBJ whole genome shotgun (WGS) entry which is preliminary data.</text>
</comment>
<dbReference type="GO" id="GO:0005737">
    <property type="term" value="C:cytoplasm"/>
    <property type="evidence" value="ECO:0007669"/>
    <property type="project" value="TreeGrafter"/>
</dbReference>
<keyword evidence="10" id="KW-0460">Magnesium</keyword>
<comment type="catalytic activity">
    <reaction evidence="13">
        <text>hydrogencarbonate + NH4(+) + 2 ATP = carbamoyl phosphate + 2 ADP + phosphate + 2 H(+)</text>
        <dbReference type="Rhea" id="RHEA:18029"/>
        <dbReference type="ChEBI" id="CHEBI:15378"/>
        <dbReference type="ChEBI" id="CHEBI:17544"/>
        <dbReference type="ChEBI" id="CHEBI:28938"/>
        <dbReference type="ChEBI" id="CHEBI:30616"/>
        <dbReference type="ChEBI" id="CHEBI:43474"/>
        <dbReference type="ChEBI" id="CHEBI:58228"/>
        <dbReference type="ChEBI" id="CHEBI:456216"/>
        <dbReference type="EC" id="6.3.4.16"/>
    </reaction>
</comment>
<dbReference type="PANTHER" id="PTHR11405">
    <property type="entry name" value="CARBAMOYLTRANSFERASE FAMILY MEMBER"/>
    <property type="match status" value="1"/>
</dbReference>
<dbReference type="GO" id="GO:0004087">
    <property type="term" value="F:carbamoyl-phosphate synthase (ammonia) activity"/>
    <property type="evidence" value="ECO:0007669"/>
    <property type="project" value="UniProtKB-EC"/>
</dbReference>
<evidence type="ECO:0000256" key="8">
    <source>
        <dbReference type="ARBA" id="ARBA00022741"/>
    </source>
</evidence>
<dbReference type="Gene3D" id="3.40.50.20">
    <property type="match status" value="1"/>
</dbReference>
<dbReference type="Gene3D" id="3.40.50.1380">
    <property type="entry name" value="Methylglyoxal synthase-like domain"/>
    <property type="match status" value="1"/>
</dbReference>
<keyword evidence="5" id="KW-0028">Amino-acid biosynthesis</keyword>
<dbReference type="EMBL" id="PHFL01000075">
    <property type="protein sequence ID" value="RFM22796.1"/>
    <property type="molecule type" value="Genomic_DNA"/>
</dbReference>
<sequence length="622" mass="68773">MTDTFQALLRKLPKEKLRKAKELGFSDLQLAHIFGVSQADIRNLREHYGIKAVYKTIDTCAAEFDAQTPYYYSSYEEENESKPTKKKKIIILGSGPNRIGQGIEFDYCCVQAVFALKEAGYETIMINCNPETVSTDYDVADKLYFEPLTFEDTMNIIEHENPEGVIVSFGGQTPLRLSTQLANAGVKILGTPSKGIDIAENREKFGKLLDELNIPHPAYGVATTYEEAKLVAELIGYPVLVRPSYVLGGRAMQIIYNDDTLRRYIDQALHVSDEYPLLIDKFLEHAVEFDVDAIADAKDCVVAGILQHIEAAGVHSGDSTSVLPPINTPKHIIKTMKEYTRKLAKALQVIGLMNVQFAVQGEGKDAKVYVLEVNPRASRTVPFVAKATGMPIVKAACLVMIGEKLSKLKKKFGLKDCDELKLPYICIKEPVFPFSKFIKSGVYLGPEMRSTGEVMSFAKTFGEAFTKAALAAGSKLPTSGTVFVSVNDAHKTTHTAEIVRRYYDLGFDLIATSGTAEFLRNHNLECKTVFKVGEGKPNIFDIIRSGKVQFVINTPLGEKARYDEEAIGTASILSGVPYATTIETAEAAIAGIEQLRKEKFGVKSLQEYLSYKKARKKSKRGS</sequence>
<dbReference type="PROSITE" id="PS51855">
    <property type="entry name" value="MGS"/>
    <property type="match status" value="1"/>
</dbReference>
<evidence type="ECO:0000256" key="9">
    <source>
        <dbReference type="ARBA" id="ARBA00022840"/>
    </source>
</evidence>
<keyword evidence="4 18" id="KW-0436">Ligase</keyword>
<dbReference type="SUPFAM" id="SSF56059">
    <property type="entry name" value="Glutathione synthetase ATP-binding domain-like"/>
    <property type="match status" value="1"/>
</dbReference>
<dbReference type="InterPro" id="IPR016185">
    <property type="entry name" value="PreATP-grasp_dom_sf"/>
</dbReference>
<dbReference type="InterPro" id="IPR011607">
    <property type="entry name" value="MGS-like_dom"/>
</dbReference>
<dbReference type="Proteomes" id="UP000266389">
    <property type="component" value="Unassembled WGS sequence"/>
</dbReference>
<feature type="domain" description="ATP-grasp" evidence="16">
    <location>
        <begin position="206"/>
        <end position="401"/>
    </location>
</feature>
<dbReference type="Gene3D" id="1.10.1030.10">
    <property type="entry name" value="Carbamoyl-phosphate synthetase, large subunit oligomerisation domain"/>
    <property type="match status" value="1"/>
</dbReference>
<dbReference type="InterPro" id="IPR005479">
    <property type="entry name" value="CPAse_ATP-bd"/>
</dbReference>
<dbReference type="GO" id="GO:0006541">
    <property type="term" value="P:glutamine metabolic process"/>
    <property type="evidence" value="ECO:0007669"/>
    <property type="project" value="TreeGrafter"/>
</dbReference>
<proteinExistence type="inferred from homology"/>
<protein>
    <submittedName>
        <fullName evidence="18">Carbamoyl-phosphate synthase large subunit</fullName>
        <ecNumber evidence="18">6.3.5.5</ecNumber>
    </submittedName>
</protein>
<dbReference type="InterPro" id="IPR013815">
    <property type="entry name" value="ATP_grasp_subdomain_1"/>
</dbReference>
<dbReference type="GO" id="GO:0004088">
    <property type="term" value="F:carbamoyl-phosphate synthase (glutamine-hydrolyzing) activity"/>
    <property type="evidence" value="ECO:0007669"/>
    <property type="project" value="UniProtKB-EC"/>
</dbReference>
<dbReference type="Gene3D" id="3.30.1490.20">
    <property type="entry name" value="ATP-grasp fold, A domain"/>
    <property type="match status" value="1"/>
</dbReference>
<dbReference type="SMART" id="SM00851">
    <property type="entry name" value="MGS"/>
    <property type="match status" value="1"/>
</dbReference>
<keyword evidence="3" id="KW-0055">Arginine biosynthesis</keyword>
<dbReference type="PRINTS" id="PR00098">
    <property type="entry name" value="CPSASE"/>
</dbReference>
<keyword evidence="8 15" id="KW-0547">Nucleotide-binding</keyword>
<dbReference type="InterPro" id="IPR036897">
    <property type="entry name" value="CarbamoylP_synth_lsu_oligo_sf"/>
</dbReference>
<keyword evidence="12" id="KW-0464">Manganese</keyword>
<dbReference type="FunFam" id="3.40.50.20:FF:000003">
    <property type="entry name" value="Carbamoyl-phosphate synthase large chain"/>
    <property type="match status" value="1"/>
</dbReference>
<dbReference type="Pfam" id="PF02786">
    <property type="entry name" value="CPSase_L_D2"/>
    <property type="match status" value="1"/>
</dbReference>
<dbReference type="InterPro" id="IPR005483">
    <property type="entry name" value="CPSase_dom"/>
</dbReference>
<dbReference type="SUPFAM" id="SSF48108">
    <property type="entry name" value="Carbamoyl phosphate synthetase, large subunit connection domain"/>
    <property type="match status" value="1"/>
</dbReference>
<keyword evidence="7" id="KW-0677">Repeat</keyword>
<dbReference type="GO" id="GO:0044205">
    <property type="term" value="P:'de novo' UMP biosynthetic process"/>
    <property type="evidence" value="ECO:0007669"/>
    <property type="project" value="UniProtKB-UniPathway"/>
</dbReference>
<gene>
    <name evidence="18" type="ORF">D0433_14290</name>
</gene>
<evidence type="ECO:0000256" key="12">
    <source>
        <dbReference type="ARBA" id="ARBA00023211"/>
    </source>
</evidence>
<dbReference type="PANTHER" id="PTHR11405:SF53">
    <property type="entry name" value="CARBAMOYL-PHOSPHATE SYNTHASE [AMMONIA], MITOCHONDRIAL"/>
    <property type="match status" value="1"/>
</dbReference>
<evidence type="ECO:0000256" key="6">
    <source>
        <dbReference type="ARBA" id="ARBA00022723"/>
    </source>
</evidence>
<evidence type="ECO:0000256" key="11">
    <source>
        <dbReference type="ARBA" id="ARBA00022975"/>
    </source>
</evidence>
<dbReference type="UniPathway" id="UPA00070">
    <property type="reaction ID" value="UER00115"/>
</dbReference>
<evidence type="ECO:0000256" key="1">
    <source>
        <dbReference type="ARBA" id="ARBA00005077"/>
    </source>
</evidence>
<keyword evidence="6" id="KW-0479">Metal-binding</keyword>
<dbReference type="SUPFAM" id="SSF52440">
    <property type="entry name" value="PreATP-grasp domain"/>
    <property type="match status" value="1"/>
</dbReference>
<accession>A0A395LVP4</accession>
<feature type="domain" description="MGS-like" evidence="17">
    <location>
        <begin position="474"/>
        <end position="615"/>
    </location>
</feature>
<evidence type="ECO:0000256" key="15">
    <source>
        <dbReference type="PROSITE-ProRule" id="PRU00409"/>
    </source>
</evidence>
<dbReference type="FunFam" id="3.30.470.20:FF:000026">
    <property type="entry name" value="Carbamoyl-phosphate synthase large chain"/>
    <property type="match status" value="1"/>
</dbReference>
<keyword evidence="9 15" id="KW-0067">ATP-binding</keyword>
<dbReference type="AlphaFoldDB" id="A0A395LVP4"/>
<dbReference type="GO" id="GO:0046872">
    <property type="term" value="F:metal ion binding"/>
    <property type="evidence" value="ECO:0007669"/>
    <property type="project" value="UniProtKB-KW"/>
</dbReference>
<evidence type="ECO:0000256" key="13">
    <source>
        <dbReference type="ARBA" id="ARBA00047359"/>
    </source>
</evidence>
<dbReference type="InterPro" id="IPR033937">
    <property type="entry name" value="MGS_CPS_CarB"/>
</dbReference>
<dbReference type="Pfam" id="PF25596">
    <property type="entry name" value="CPSase_L_D1"/>
    <property type="match status" value="1"/>
</dbReference>
<dbReference type="SMART" id="SM01096">
    <property type="entry name" value="CPSase_L_D3"/>
    <property type="match status" value="1"/>
</dbReference>
<dbReference type="InterPro" id="IPR011761">
    <property type="entry name" value="ATP-grasp"/>
</dbReference>
<dbReference type="NCBIfam" id="NF003671">
    <property type="entry name" value="PRK05294.1"/>
    <property type="match status" value="1"/>
</dbReference>
<dbReference type="SUPFAM" id="SSF52335">
    <property type="entry name" value="Methylglyoxal synthase-like"/>
    <property type="match status" value="1"/>
</dbReference>
<evidence type="ECO:0000256" key="7">
    <source>
        <dbReference type="ARBA" id="ARBA00022737"/>
    </source>
</evidence>
<dbReference type="FunFam" id="3.30.1490.20:FF:000001">
    <property type="entry name" value="Carbamoyl-phosphate synthase large chain"/>
    <property type="match status" value="1"/>
</dbReference>
<dbReference type="EC" id="6.3.5.5" evidence="18"/>
<dbReference type="PROSITE" id="PS00866">
    <property type="entry name" value="CPSASE_1"/>
    <property type="match status" value="1"/>
</dbReference>
<comment type="catalytic activity">
    <reaction evidence="14">
        <text>hydrogencarbonate + L-glutamine + 2 ATP + H2O = carbamoyl phosphate + L-glutamate + 2 ADP + phosphate + 2 H(+)</text>
        <dbReference type="Rhea" id="RHEA:18633"/>
        <dbReference type="ChEBI" id="CHEBI:15377"/>
        <dbReference type="ChEBI" id="CHEBI:15378"/>
        <dbReference type="ChEBI" id="CHEBI:17544"/>
        <dbReference type="ChEBI" id="CHEBI:29985"/>
        <dbReference type="ChEBI" id="CHEBI:30616"/>
        <dbReference type="ChEBI" id="CHEBI:43474"/>
        <dbReference type="ChEBI" id="CHEBI:58228"/>
        <dbReference type="ChEBI" id="CHEBI:58359"/>
        <dbReference type="ChEBI" id="CHEBI:456216"/>
        <dbReference type="EC" id="6.3.5.5"/>
    </reaction>
</comment>
<dbReference type="PROSITE" id="PS50975">
    <property type="entry name" value="ATP_GRASP"/>
    <property type="match status" value="1"/>
</dbReference>
<evidence type="ECO:0000256" key="3">
    <source>
        <dbReference type="ARBA" id="ARBA00022571"/>
    </source>
</evidence>
<comment type="similarity">
    <text evidence="2">Belongs to the CarB family.</text>
</comment>
<reference evidence="18 19" key="1">
    <citation type="journal article" date="2011" name="ISME J.">
        <title>Community ecology of hot spring cyanobacterial mats: predominant populations and their functional potential.</title>
        <authorList>
            <person name="Klatt C.G."/>
            <person name="Wood J.M."/>
            <person name="Rusch D.B."/>
            <person name="Bateson M.M."/>
            <person name="Hamamura N."/>
            <person name="Heidelberg J.F."/>
            <person name="Grossman A.R."/>
            <person name="Bhaya D."/>
            <person name="Cohan F.M."/>
            <person name="Kuhl M."/>
            <person name="Bryant D.A."/>
            <person name="Ward D.M."/>
        </authorList>
    </citation>
    <scope>NUCLEOTIDE SEQUENCE [LARGE SCALE GENOMIC DNA]</scope>
    <source>
        <strain evidence="18">OS</strain>
    </source>
</reference>
<evidence type="ECO:0000259" key="17">
    <source>
        <dbReference type="PROSITE" id="PS51855"/>
    </source>
</evidence>
<evidence type="ECO:0000313" key="19">
    <source>
        <dbReference type="Proteomes" id="UP000266389"/>
    </source>
</evidence>
<dbReference type="InterPro" id="IPR058047">
    <property type="entry name" value="CPSase_preATP-grasp"/>
</dbReference>
<evidence type="ECO:0000256" key="5">
    <source>
        <dbReference type="ARBA" id="ARBA00022605"/>
    </source>
</evidence>
<evidence type="ECO:0000256" key="4">
    <source>
        <dbReference type="ARBA" id="ARBA00022598"/>
    </source>
</evidence>
<dbReference type="PROSITE" id="PS00867">
    <property type="entry name" value="CPSASE_2"/>
    <property type="match status" value="1"/>
</dbReference>
<evidence type="ECO:0000256" key="10">
    <source>
        <dbReference type="ARBA" id="ARBA00022842"/>
    </source>
</evidence>
<dbReference type="GO" id="GO:0005524">
    <property type="term" value="F:ATP binding"/>
    <property type="evidence" value="ECO:0007669"/>
    <property type="project" value="UniProtKB-UniRule"/>
</dbReference>
<comment type="pathway">
    <text evidence="1">Amino-acid biosynthesis; L-arginine biosynthesis; carbamoyl phosphate from bicarbonate: step 1/1.</text>
</comment>
<name>A0A395LVP4_9BACT</name>
<dbReference type="CDD" id="cd01424">
    <property type="entry name" value="MGS_CPS_II"/>
    <property type="match status" value="1"/>
</dbReference>
<keyword evidence="11" id="KW-0665">Pyrimidine biosynthesis</keyword>
<evidence type="ECO:0000259" key="16">
    <source>
        <dbReference type="PROSITE" id="PS50975"/>
    </source>
</evidence>
<evidence type="ECO:0000256" key="14">
    <source>
        <dbReference type="ARBA" id="ARBA00048816"/>
    </source>
</evidence>
<evidence type="ECO:0000256" key="2">
    <source>
        <dbReference type="ARBA" id="ARBA00009799"/>
    </source>
</evidence>